<proteinExistence type="predicted"/>
<name>A0ABV7NJY3_9SPHN</name>
<comment type="caution">
    <text evidence="4">The sequence shown here is derived from an EMBL/GenBank/DDBJ whole genome shotgun (WGS) entry which is preliminary data.</text>
</comment>
<evidence type="ECO:0000256" key="2">
    <source>
        <dbReference type="SAM" id="Phobius"/>
    </source>
</evidence>
<feature type="transmembrane region" description="Helical" evidence="2">
    <location>
        <begin position="676"/>
        <end position="700"/>
    </location>
</feature>
<keyword evidence="5" id="KW-1185">Reference proteome</keyword>
<evidence type="ECO:0000256" key="1">
    <source>
        <dbReference type="SAM" id="MobiDB-lite"/>
    </source>
</evidence>
<dbReference type="Proteomes" id="UP001595681">
    <property type="component" value="Unassembled WGS sequence"/>
</dbReference>
<feature type="region of interest" description="Disordered" evidence="1">
    <location>
        <begin position="95"/>
        <end position="142"/>
    </location>
</feature>
<keyword evidence="2" id="KW-1133">Transmembrane helix</keyword>
<dbReference type="Pfam" id="PF18778">
    <property type="entry name" value="NAD1"/>
    <property type="match status" value="1"/>
</dbReference>
<keyword evidence="2" id="KW-0812">Transmembrane</keyword>
<dbReference type="Pfam" id="PF13699">
    <property type="entry name" value="eCIS_core"/>
    <property type="match status" value="1"/>
</dbReference>
<dbReference type="InterPro" id="IPR025295">
    <property type="entry name" value="eCIS_core_dom"/>
</dbReference>
<feature type="compositionally biased region" description="Basic and acidic residues" evidence="1">
    <location>
        <begin position="95"/>
        <end position="108"/>
    </location>
</feature>
<evidence type="ECO:0000259" key="3">
    <source>
        <dbReference type="Pfam" id="PF13699"/>
    </source>
</evidence>
<feature type="domain" description="eCIS core" evidence="3">
    <location>
        <begin position="137"/>
        <end position="213"/>
    </location>
</feature>
<dbReference type="RefSeq" id="WP_380798695.1">
    <property type="nucleotide sequence ID" value="NZ_JBHRVU010000005.1"/>
</dbReference>
<evidence type="ECO:0000313" key="4">
    <source>
        <dbReference type="EMBL" id="MFC3443809.1"/>
    </source>
</evidence>
<reference evidence="5" key="1">
    <citation type="journal article" date="2019" name="Int. J. Syst. Evol. Microbiol.">
        <title>The Global Catalogue of Microorganisms (GCM) 10K type strain sequencing project: providing services to taxonomists for standard genome sequencing and annotation.</title>
        <authorList>
            <consortium name="The Broad Institute Genomics Platform"/>
            <consortium name="The Broad Institute Genome Sequencing Center for Infectious Disease"/>
            <person name="Wu L."/>
            <person name="Ma J."/>
        </authorList>
    </citation>
    <scope>NUCLEOTIDE SEQUENCE [LARGE SCALE GENOMIC DNA]</scope>
    <source>
        <strain evidence="5">CCM 7491</strain>
    </source>
</reference>
<feature type="transmembrane region" description="Helical" evidence="2">
    <location>
        <begin position="736"/>
        <end position="754"/>
    </location>
</feature>
<feature type="transmembrane region" description="Helical" evidence="2">
    <location>
        <begin position="707"/>
        <end position="730"/>
    </location>
</feature>
<dbReference type="EMBL" id="JBHRVU010000005">
    <property type="protein sequence ID" value="MFC3443809.1"/>
    <property type="molecule type" value="Genomic_DNA"/>
</dbReference>
<feature type="region of interest" description="Disordered" evidence="1">
    <location>
        <begin position="61"/>
        <end position="81"/>
    </location>
</feature>
<sequence>MKAAAEKSSTVSTAAASHVARQPFVKPVGQGGGFFPGVQAKMTVSEPGDRLEKEADHLADKVVRMPAPTAAKEAAQRKVDDRRHGIDLQRKADEKIAKAPAERPEVQRKTAASAPASGLGGGDVQSAIRSRTGGGEPLSSDVRAHMEPRFGADFSDVRIHRDSDAAQLNSQLSARAFTYQNHIFFSRGQYQPGTSSGQHLLAHELTHTIQQGHAIQRSPDVSVTAATPTVQRLGVQDALDKFAEWANAIPGFRMLTLVLGFNPVSMRSVDRNAANLLRALIEIVPGGSLISQALDNHGIINKAANWVEQKIAALGDIGGQIAAALWAFINSLSWTDIFDLGGVWDRAKAIFTGPIGRLIDFGVSTAVELLKIVKEAILEPLAALAEGTRGYDLLRVLLGADPITGEAVPRTAETLLGGFMKLIGQEEIWENIKKGNAILRAYAWFQTALEGLMGMVRTIPAQIIATFASLTFADVVSVAGAFTKIAGAFISAAGTFFGWGLTTIWNLLEIVFDVVKPGLMTYVRKTGAALKGILKNPLPFLGHLINAAKLGFNNFSGNILTHLKNGLLEWLTGALEGVYLPKALSLLELGKFALSVLGISWLRIRGKIVKALGSAGEKIMQGLELAFDVVKALVTGGVGAAWELIKEKLTDLKDQVVNGVIGFVTDTIVKKAIPKLISMFIPGAGFIPAILSIYDTIMVFVEKIAKIIQVVTAFIDSIVTIAAGNIAAAAKKVESVLGGLLSLSISFLAGFLGLGKITDKIKEVIEKVRVSVDKALDAAIAWVVAKAKALFARLFGKDDDKKDTEQSTKVKAAAAADIKASSRSLSDPADLEKMIDGVYNKHSKDGLKTIRVTPNKEGSASIVLNASADLIAEEVRFLFAATNPRKVIAKVTLNNSWVEPRTYQNVDGVHAEEVISQDWPNIISRFNAENKGATIKSIDIFVKYSPCKGVCAPKLLNIAAQHPGAKFSIYYGELYVGKKGKELENSVDAVNTMQGAGIKIAAFEISTTLSKIRRGR</sequence>
<organism evidence="4 5">
    <name type="scientific">Sphingobium rhizovicinum</name>
    <dbReference type="NCBI Taxonomy" id="432308"/>
    <lineage>
        <taxon>Bacteria</taxon>
        <taxon>Pseudomonadati</taxon>
        <taxon>Pseudomonadota</taxon>
        <taxon>Alphaproteobacteria</taxon>
        <taxon>Sphingomonadales</taxon>
        <taxon>Sphingomonadaceae</taxon>
        <taxon>Sphingobium</taxon>
    </lineage>
</organism>
<protein>
    <submittedName>
        <fullName evidence="4">DUF4157 domain-containing protein</fullName>
    </submittedName>
</protein>
<dbReference type="Gene3D" id="3.40.140.10">
    <property type="entry name" value="Cytidine Deaminase, domain 2"/>
    <property type="match status" value="1"/>
</dbReference>
<keyword evidence="2" id="KW-0472">Membrane</keyword>
<gene>
    <name evidence="4" type="ORF">ACFOKF_21905</name>
</gene>
<accession>A0ABV7NJY3</accession>
<evidence type="ECO:0000313" key="5">
    <source>
        <dbReference type="Proteomes" id="UP001595681"/>
    </source>
</evidence>